<feature type="region of interest" description="Disordered" evidence="1">
    <location>
        <begin position="295"/>
        <end position="318"/>
    </location>
</feature>
<protein>
    <submittedName>
        <fullName evidence="2">Uncharacterized protein</fullName>
    </submittedName>
</protein>
<feature type="region of interest" description="Disordered" evidence="1">
    <location>
        <begin position="224"/>
        <end position="251"/>
    </location>
</feature>
<reference evidence="2" key="1">
    <citation type="submission" date="2023-06" db="EMBL/GenBank/DDBJ databases">
        <title>Black Yeasts Isolated from many extreme environments.</title>
        <authorList>
            <person name="Coleine C."/>
            <person name="Stajich J.E."/>
            <person name="Selbmann L."/>
        </authorList>
    </citation>
    <scope>NUCLEOTIDE SEQUENCE</scope>
    <source>
        <strain evidence="2">CCFEE 5200</strain>
    </source>
</reference>
<evidence type="ECO:0000313" key="3">
    <source>
        <dbReference type="Proteomes" id="UP001175353"/>
    </source>
</evidence>
<organism evidence="2 3">
    <name type="scientific">Friedmanniomyces endolithicus</name>
    <dbReference type="NCBI Taxonomy" id="329885"/>
    <lineage>
        <taxon>Eukaryota</taxon>
        <taxon>Fungi</taxon>
        <taxon>Dikarya</taxon>
        <taxon>Ascomycota</taxon>
        <taxon>Pezizomycotina</taxon>
        <taxon>Dothideomycetes</taxon>
        <taxon>Dothideomycetidae</taxon>
        <taxon>Mycosphaerellales</taxon>
        <taxon>Teratosphaeriaceae</taxon>
        <taxon>Friedmanniomyces</taxon>
    </lineage>
</organism>
<sequence length="676" mass="73630">MPSAYGLDVYLTHHVTPYAEHQVLPDPAATISPHDLPAHRAIVRRRLSGQHNEVARVRLRAGPDFKMHAATALHVCVVFGKMKLMTIWDEVLVGDEIEQVRDQGFALLGRGRLPEVMDRREVYEAWCTDGEPEMGVLTVTVVRGRSSGKGFSKKWTVDREEGKLVTEGRKAWLKDADFKRLWGVSGGAMEFWIQIRGWDFDLARLSRSAPETVDEYVTRLNREGYLGPPPMPLASDKDTGPPKKECPQKVVTPLQSCLTTAPVRGDKSQASATPEHRLDPVGAWIALTNLGRQPSAPAAEGINTAGHPESAGTSPNTDCSLTGYNSKLVSKGSYLNSSAIGDADAAAFHRETAIIRPVGSEAMKRTGAGTPTAEILKQHSCLGGFQSPTRATLAQFAKPADQGSPPNIAYYYTKERGVFKSESSPESFSDGDDSNIDERGLEADTSEGSEAETRPQNDDSPSTAAPTVKTAEPILRDPDTGNDPGNDTMGRVVERETDLETSGSVIPGIRRGAVAAKQVDTPLVQCRPSGLQASVFVDLTQPTAKEVLAELRKAATDSAERANTLQRQHNVVEVMDPRTTVPTQLPSTTVQPPISTTTCERSEAEPTRVTRTVTSPSPLSNASALGKRKASVIEEDAEDEEELRDQLKEIELQERKIEVGRRLRDLKRKKRVVGEV</sequence>
<keyword evidence="3" id="KW-1185">Reference proteome</keyword>
<evidence type="ECO:0000256" key="1">
    <source>
        <dbReference type="SAM" id="MobiDB-lite"/>
    </source>
</evidence>
<dbReference type="EMBL" id="JAUJLE010000018">
    <property type="protein sequence ID" value="KAK1007210.1"/>
    <property type="molecule type" value="Genomic_DNA"/>
</dbReference>
<evidence type="ECO:0000313" key="2">
    <source>
        <dbReference type="EMBL" id="KAK1007210.1"/>
    </source>
</evidence>
<feature type="region of interest" description="Disordered" evidence="1">
    <location>
        <begin position="421"/>
        <end position="499"/>
    </location>
</feature>
<feature type="compositionally biased region" description="Basic and acidic residues" evidence="1">
    <location>
        <begin position="235"/>
        <end position="247"/>
    </location>
</feature>
<name>A0AAN6QZR9_9PEZI</name>
<dbReference type="AlphaFoldDB" id="A0AAN6QZR9"/>
<feature type="compositionally biased region" description="Polar residues" evidence="1">
    <location>
        <begin position="609"/>
        <end position="623"/>
    </location>
</feature>
<feature type="region of interest" description="Disordered" evidence="1">
    <location>
        <begin position="601"/>
        <end position="637"/>
    </location>
</feature>
<dbReference type="Proteomes" id="UP001175353">
    <property type="component" value="Unassembled WGS sequence"/>
</dbReference>
<gene>
    <name evidence="2" type="ORF">LTR91_003419</name>
</gene>
<accession>A0AAN6QZR9</accession>
<proteinExistence type="predicted"/>
<comment type="caution">
    <text evidence="2">The sequence shown here is derived from an EMBL/GenBank/DDBJ whole genome shotgun (WGS) entry which is preliminary data.</text>
</comment>